<dbReference type="Pfam" id="PF11074">
    <property type="entry name" value="DUF2779"/>
    <property type="match status" value="1"/>
</dbReference>
<dbReference type="AlphaFoldDB" id="A0AA97EMH2"/>
<feature type="domain" description="DUF2779" evidence="1">
    <location>
        <begin position="378"/>
        <end position="524"/>
    </location>
</feature>
<dbReference type="Proteomes" id="UP001302486">
    <property type="component" value="Chromosome"/>
</dbReference>
<proteinExistence type="predicted"/>
<protein>
    <submittedName>
        <fullName evidence="2">DUF2779 domain-containing protein</fullName>
    </submittedName>
</protein>
<dbReference type="InterPro" id="IPR021301">
    <property type="entry name" value="DUF2779"/>
</dbReference>
<evidence type="ECO:0000313" key="3">
    <source>
        <dbReference type="Proteomes" id="UP001302486"/>
    </source>
</evidence>
<evidence type="ECO:0000313" key="2">
    <source>
        <dbReference type="EMBL" id="WOD43175.1"/>
    </source>
</evidence>
<gene>
    <name evidence="2" type="ORF">RNZ46_14380</name>
</gene>
<reference evidence="3" key="1">
    <citation type="submission" date="2024-06" db="EMBL/GenBank/DDBJ databases">
        <title>Hwangdonia haimaensis gen. nov., sp. nov., a member of the family Flavobacteriaceae isolated from the haima cold seep.</title>
        <authorList>
            <person name="Li J."/>
        </authorList>
    </citation>
    <scope>NUCLEOTIDE SEQUENCE [LARGE SCALE GENOMIC DNA]</scope>
    <source>
        <strain evidence="3">SCSIO 19198</strain>
    </source>
</reference>
<evidence type="ECO:0000259" key="1">
    <source>
        <dbReference type="Pfam" id="PF11074"/>
    </source>
</evidence>
<dbReference type="KEGG" id="hws:RNZ46_14380"/>
<dbReference type="RefSeq" id="WP_316982863.1">
    <property type="nucleotide sequence ID" value="NZ_CP136521.1"/>
</dbReference>
<accession>A0AA97EMH2</accession>
<dbReference type="EMBL" id="CP136521">
    <property type="protein sequence ID" value="WOD43175.1"/>
    <property type="molecule type" value="Genomic_DNA"/>
</dbReference>
<sequence>MKLLTKSRFKLGLECPNKLYYTRKKEYANTKQEDPFLQALAQGGFQVEELARMHYPNGVLIEGNDGDYELLWQQTQELLKQENVVIYEPAFLVDGLFIRVDVLVKKGSNIELIEVKSKSFTPDDDYLFVGKRGGMVASWKPYLFDIAFQKYVMQLCFPDWKIQSYLMMADKSKTASIDGLNQLFRITNKGENRTGITKKVTTLAETGDPVLGRKNITQLVADIASNKYKYHNNLTFLESINFLKKTYIKDNYANWPTCFSACRDCEFKCTNEEEEQGLKSGFKDCFTKQHQWTVTDFDKENIFDIYYFTQGNKLFDEGIFFKDQLTEDHINLKIEAGKLSRTNRQILQIEKAVKNDKSLFVDKDGLKAEMDSWKYPLHFIDFETSTVALPFNKGLRPYEQVAFQFSHHIYYKNGRIEHANEYINNKTGFFPNFEFVRALKKALENDEGSIFRYSNHENTILNVIYVQLLASNEEDKVELINFIQHISHSKNDSVTKWKGDRDMVDLWDVEKRFYYNPLTKGSNSIKAVLPAALNSSEFLQAKYAQPLHEINVTSKNFSEHHIWLEINNGDVKSPYKILPSVFEGWSEEEIECTLSEIEDIADGGAALTAYGKLQYTDMEQSEIDELTSALLKYCELDTLAMVMVFEHFKELVEGGIQL</sequence>
<name>A0AA97EMH2_9FLAO</name>
<keyword evidence="3" id="KW-1185">Reference proteome</keyword>
<organism evidence="2 3">
    <name type="scientific">Hwangdonia lutea</name>
    <dbReference type="NCBI Taxonomy" id="3075823"/>
    <lineage>
        <taxon>Bacteria</taxon>
        <taxon>Pseudomonadati</taxon>
        <taxon>Bacteroidota</taxon>
        <taxon>Flavobacteriia</taxon>
        <taxon>Flavobacteriales</taxon>
        <taxon>Flavobacteriaceae</taxon>
        <taxon>Hwangdonia</taxon>
    </lineage>
</organism>